<protein>
    <submittedName>
        <fullName evidence="2">Uncharacterized protein</fullName>
    </submittedName>
</protein>
<evidence type="ECO:0000313" key="1">
    <source>
        <dbReference type="Proteomes" id="UP000887578"/>
    </source>
</evidence>
<proteinExistence type="predicted"/>
<dbReference type="InterPro" id="IPR036852">
    <property type="entry name" value="Peptidase_S8/S53_dom_sf"/>
</dbReference>
<sequence>MFNKFNILLLKAFGNSGPFYASVRKIDSNVEDSIFTIGALLTPEMKIRIYYARINDNNSPVVYDWSSRAPGNKGSRGLNFVVPGAAVLNIPHF</sequence>
<dbReference type="Proteomes" id="UP000887578">
    <property type="component" value="Unplaced"/>
</dbReference>
<organism evidence="1 2">
    <name type="scientific">Panagrolaimus davidi</name>
    <dbReference type="NCBI Taxonomy" id="227884"/>
    <lineage>
        <taxon>Eukaryota</taxon>
        <taxon>Metazoa</taxon>
        <taxon>Ecdysozoa</taxon>
        <taxon>Nematoda</taxon>
        <taxon>Chromadorea</taxon>
        <taxon>Rhabditida</taxon>
        <taxon>Tylenchina</taxon>
        <taxon>Panagrolaimomorpha</taxon>
        <taxon>Panagrolaimoidea</taxon>
        <taxon>Panagrolaimidae</taxon>
        <taxon>Panagrolaimus</taxon>
    </lineage>
</organism>
<dbReference type="AlphaFoldDB" id="A0A914PYF2"/>
<dbReference type="GO" id="GO:0004252">
    <property type="term" value="F:serine-type endopeptidase activity"/>
    <property type="evidence" value="ECO:0007669"/>
    <property type="project" value="InterPro"/>
</dbReference>
<reference evidence="2" key="1">
    <citation type="submission" date="2022-11" db="UniProtKB">
        <authorList>
            <consortium name="WormBaseParasite"/>
        </authorList>
    </citation>
    <scope>IDENTIFICATION</scope>
</reference>
<dbReference type="WBParaSite" id="PDA_v2.g23866.t1">
    <property type="protein sequence ID" value="PDA_v2.g23866.t1"/>
    <property type="gene ID" value="PDA_v2.g23866"/>
</dbReference>
<dbReference type="Gene3D" id="3.40.50.200">
    <property type="entry name" value="Peptidase S8/S53 domain"/>
    <property type="match status" value="1"/>
</dbReference>
<dbReference type="GO" id="GO:0006508">
    <property type="term" value="P:proteolysis"/>
    <property type="evidence" value="ECO:0007669"/>
    <property type="project" value="InterPro"/>
</dbReference>
<keyword evidence="1" id="KW-1185">Reference proteome</keyword>
<evidence type="ECO:0000313" key="2">
    <source>
        <dbReference type="WBParaSite" id="PDA_v2.g23866.t1"/>
    </source>
</evidence>
<name>A0A914PYF2_9BILA</name>
<accession>A0A914PYF2</accession>